<dbReference type="EMBL" id="MT144038">
    <property type="protein sequence ID" value="QJA47272.1"/>
    <property type="molecule type" value="Genomic_DNA"/>
</dbReference>
<name>A0A6H1ZIH0_9ZZZZ</name>
<gene>
    <name evidence="3" type="ORF">MM415A00215_0005</name>
    <name evidence="2" type="ORF">MM415B00223_0052</name>
    <name evidence="1" type="ORF">TM448A00634_0004</name>
    <name evidence="4" type="ORF">TM448B00399_0005</name>
</gene>
<dbReference type="EMBL" id="MT142526">
    <property type="protein sequence ID" value="QJA84211.1"/>
    <property type="molecule type" value="Genomic_DNA"/>
</dbReference>
<proteinExistence type="predicted"/>
<evidence type="ECO:0000313" key="4">
    <source>
        <dbReference type="EMBL" id="QJH95314.1"/>
    </source>
</evidence>
<organism evidence="1">
    <name type="scientific">viral metagenome</name>
    <dbReference type="NCBI Taxonomy" id="1070528"/>
    <lineage>
        <taxon>unclassified sequences</taxon>
        <taxon>metagenomes</taxon>
        <taxon>organismal metagenomes</taxon>
    </lineage>
</organism>
<reference evidence="1" key="1">
    <citation type="submission" date="2020-03" db="EMBL/GenBank/DDBJ databases">
        <title>The deep terrestrial virosphere.</title>
        <authorList>
            <person name="Holmfeldt K."/>
            <person name="Nilsson E."/>
            <person name="Simone D."/>
            <person name="Lopez-Fernandez M."/>
            <person name="Wu X."/>
            <person name="de Brujin I."/>
            <person name="Lundin D."/>
            <person name="Andersson A."/>
            <person name="Bertilsson S."/>
            <person name="Dopson M."/>
        </authorList>
    </citation>
    <scope>NUCLEOTIDE SEQUENCE</scope>
    <source>
        <strain evidence="3">MM415A00215</strain>
        <strain evidence="2">MM415B00223</strain>
        <strain evidence="1">TM448A00634</strain>
        <strain evidence="4">TM448B00399</strain>
    </source>
</reference>
<dbReference type="EMBL" id="MT141571">
    <property type="protein sequence ID" value="QJA67465.1"/>
    <property type="molecule type" value="Genomic_DNA"/>
</dbReference>
<evidence type="ECO:0000313" key="3">
    <source>
        <dbReference type="EMBL" id="QJA84211.1"/>
    </source>
</evidence>
<sequence>MSTRLTGKQIDVFMQFVSIYGRSNFLSIAEGDTKWLQLAQEYKDWIIENIDG</sequence>
<evidence type="ECO:0000313" key="1">
    <source>
        <dbReference type="EMBL" id="QJA47272.1"/>
    </source>
</evidence>
<dbReference type="EMBL" id="MT144617">
    <property type="protein sequence ID" value="QJH95314.1"/>
    <property type="molecule type" value="Genomic_DNA"/>
</dbReference>
<evidence type="ECO:0000313" key="2">
    <source>
        <dbReference type="EMBL" id="QJA67465.1"/>
    </source>
</evidence>
<protein>
    <submittedName>
        <fullName evidence="1">Uncharacterized protein</fullName>
    </submittedName>
</protein>
<accession>A0A6H1ZIH0</accession>
<dbReference type="AlphaFoldDB" id="A0A6H1ZIH0"/>